<protein>
    <submittedName>
        <fullName evidence="1">Uncharacterized protein</fullName>
    </submittedName>
</protein>
<dbReference type="OrthoDB" id="950695at2"/>
<organism evidence="1 2">
    <name type="scientific">Nocardia aurantia</name>
    <dbReference type="NCBI Taxonomy" id="2585199"/>
    <lineage>
        <taxon>Bacteria</taxon>
        <taxon>Bacillati</taxon>
        <taxon>Actinomycetota</taxon>
        <taxon>Actinomycetes</taxon>
        <taxon>Mycobacteriales</taxon>
        <taxon>Nocardiaceae</taxon>
        <taxon>Nocardia</taxon>
    </lineage>
</organism>
<reference evidence="1 2" key="1">
    <citation type="submission" date="2019-10" db="EMBL/GenBank/DDBJ databases">
        <title>Nocardia macrotermitis sp. nov. and Nocardia aurantia sp. nov., isolated from the gut of fungus growing-termite Macrotermes natalensis.</title>
        <authorList>
            <person name="Benndorf R."/>
            <person name="Schwitalla J."/>
            <person name="Martin K."/>
            <person name="De Beer W."/>
            <person name="Kaster A.-K."/>
            <person name="Vollmers J."/>
            <person name="Poulsen M."/>
            <person name="Beemelmanns C."/>
        </authorList>
    </citation>
    <scope>NUCLEOTIDE SEQUENCE [LARGE SCALE GENOMIC DNA]</scope>
    <source>
        <strain evidence="1 2">RB56</strain>
    </source>
</reference>
<dbReference type="RefSeq" id="WP_153349211.1">
    <property type="nucleotide sequence ID" value="NZ_WEGI01000032.1"/>
</dbReference>
<evidence type="ECO:0000313" key="2">
    <source>
        <dbReference type="Proteomes" id="UP000431401"/>
    </source>
</evidence>
<proteinExistence type="predicted"/>
<evidence type="ECO:0000313" key="1">
    <source>
        <dbReference type="EMBL" id="MQY32013.1"/>
    </source>
</evidence>
<dbReference type="Proteomes" id="UP000431401">
    <property type="component" value="Unassembled WGS sequence"/>
</dbReference>
<comment type="caution">
    <text evidence="1">The sequence shown here is derived from an EMBL/GenBank/DDBJ whole genome shotgun (WGS) entry which is preliminary data.</text>
</comment>
<dbReference type="AlphaFoldDB" id="A0A7K0E1P7"/>
<keyword evidence="2" id="KW-1185">Reference proteome</keyword>
<name>A0A7K0E1P7_9NOCA</name>
<sequence>MTSNFRTEAIDVTPQLASEWLKKNTGNRPLSRMMVAQLANAIQRGEWLHTHQGIAFDINGVLIDGQHRLAAVVRSGVTVRMQVTFDVPSATFSVVDTGRKRSARDILSLSGEENASYLASALRVHYLYSHNPNSVWVGTTSMVTNEQIVDFLQTHPEMRDSVTLGRSLNKAFRILVPAAAVGHYLTKSRRPDIDQTAWIDGLESGAHLAEGDPRLMLRNVILRTSTGKSTTKADGSRNQLHLYLKAWNAWVAGGQFRQLNIKAGETMPAVTTKKWNPDRPSGNMETELLL</sequence>
<accession>A0A7K0E1P7</accession>
<dbReference type="EMBL" id="WEGI01000032">
    <property type="protein sequence ID" value="MQY32013.1"/>
    <property type="molecule type" value="Genomic_DNA"/>
</dbReference>
<gene>
    <name evidence="1" type="ORF">NRB56_76270</name>
</gene>